<dbReference type="PANTHER" id="PTHR47739:SF1">
    <property type="entry name" value="TRNA1(VAL) (ADENINE(37)-N6)-METHYLTRANSFERASE"/>
    <property type="match status" value="1"/>
</dbReference>
<proteinExistence type="predicted"/>
<keyword evidence="2" id="KW-0808">Transferase</keyword>
<dbReference type="EMBL" id="MSPP01000001">
    <property type="protein sequence ID" value="OUD10057.1"/>
    <property type="molecule type" value="Genomic_DNA"/>
</dbReference>
<name>A0A251X037_9RHOB</name>
<accession>A0A251X037</accession>
<protein>
    <submittedName>
        <fullName evidence="2">Methyltransferase</fullName>
    </submittedName>
</protein>
<dbReference type="GO" id="GO:0008168">
    <property type="term" value="F:methyltransferase activity"/>
    <property type="evidence" value="ECO:0007669"/>
    <property type="project" value="UniProtKB-KW"/>
</dbReference>
<feature type="domain" description="Methyltransferase" evidence="1">
    <location>
        <begin position="45"/>
        <end position="117"/>
    </location>
</feature>
<reference evidence="2 3" key="1">
    <citation type="submission" date="2016-12" db="EMBL/GenBank/DDBJ databases">
        <title>The draft genome sequence of HSLHS2.</title>
        <authorList>
            <person name="Hu D."/>
            <person name="Wang L."/>
            <person name="Shao Z."/>
        </authorList>
    </citation>
    <scope>NUCLEOTIDE SEQUENCE [LARGE SCALE GENOMIC DNA]</scope>
    <source>
        <strain evidence="2">MCCC 1A06712</strain>
    </source>
</reference>
<gene>
    <name evidence="2" type="ORF">BVC71_00635</name>
</gene>
<dbReference type="RefSeq" id="WP_086449711.1">
    <property type="nucleotide sequence ID" value="NZ_MSPP01000001.1"/>
</dbReference>
<evidence type="ECO:0000313" key="2">
    <source>
        <dbReference type="EMBL" id="OUD10057.1"/>
    </source>
</evidence>
<dbReference type="Proteomes" id="UP000194664">
    <property type="component" value="Unassembled WGS sequence"/>
</dbReference>
<dbReference type="Gene3D" id="3.40.50.150">
    <property type="entry name" value="Vaccinia Virus protein VP39"/>
    <property type="match status" value="1"/>
</dbReference>
<dbReference type="GO" id="GO:0032259">
    <property type="term" value="P:methylation"/>
    <property type="evidence" value="ECO:0007669"/>
    <property type="project" value="UniProtKB-KW"/>
</dbReference>
<dbReference type="OrthoDB" id="5489421at2"/>
<dbReference type="PROSITE" id="PS00092">
    <property type="entry name" value="N6_MTASE"/>
    <property type="match status" value="1"/>
</dbReference>
<dbReference type="PANTHER" id="PTHR47739">
    <property type="entry name" value="TRNA1(VAL) (ADENINE(37)-N6)-METHYLTRANSFERASE"/>
    <property type="match status" value="1"/>
</dbReference>
<sequence>MTDLTRDDFLGGRLRLYQPANGYRAGVDPVLLAAATPIKSGETLLELGCGVGAASLCAATRVAGIRATGIELQPDYADLARRNAAENDLPFDVITADLRALPADIRNTQFDHVIMNPPYYLRDASTPATDKGRDTALGGDTPLADWITIGAKRIAPRGYLTLIQRIDRLPETVAVVHSLLGSIVIQPIAPRQGRESGLFILSARKNGRAAFKLRPPLVMHDGVAHTADGESYTTVVKSILRDGAELRLF</sequence>
<organism evidence="2 3">
    <name type="scientific">Marivivens niveibacter</name>
    <dbReference type="NCBI Taxonomy" id="1930667"/>
    <lineage>
        <taxon>Bacteria</taxon>
        <taxon>Pseudomonadati</taxon>
        <taxon>Pseudomonadota</taxon>
        <taxon>Alphaproteobacteria</taxon>
        <taxon>Rhodobacterales</taxon>
        <taxon>Paracoccaceae</taxon>
        <taxon>Marivivens group</taxon>
        <taxon>Marivivens</taxon>
    </lineage>
</organism>
<evidence type="ECO:0000259" key="1">
    <source>
        <dbReference type="Pfam" id="PF13649"/>
    </source>
</evidence>
<evidence type="ECO:0000313" key="3">
    <source>
        <dbReference type="Proteomes" id="UP000194664"/>
    </source>
</evidence>
<dbReference type="InterPro" id="IPR029063">
    <property type="entry name" value="SAM-dependent_MTases_sf"/>
</dbReference>
<dbReference type="SUPFAM" id="SSF53335">
    <property type="entry name" value="S-adenosyl-L-methionine-dependent methyltransferases"/>
    <property type="match status" value="1"/>
</dbReference>
<comment type="caution">
    <text evidence="2">The sequence shown here is derived from an EMBL/GenBank/DDBJ whole genome shotgun (WGS) entry which is preliminary data.</text>
</comment>
<dbReference type="CDD" id="cd02440">
    <property type="entry name" value="AdoMet_MTases"/>
    <property type="match status" value="1"/>
</dbReference>
<dbReference type="InterPro" id="IPR050210">
    <property type="entry name" value="tRNA_Adenine-N(6)_MTase"/>
</dbReference>
<dbReference type="GO" id="GO:0003676">
    <property type="term" value="F:nucleic acid binding"/>
    <property type="evidence" value="ECO:0007669"/>
    <property type="project" value="InterPro"/>
</dbReference>
<keyword evidence="2" id="KW-0489">Methyltransferase</keyword>
<keyword evidence="3" id="KW-1185">Reference proteome</keyword>
<dbReference type="Pfam" id="PF13649">
    <property type="entry name" value="Methyltransf_25"/>
    <property type="match status" value="1"/>
</dbReference>
<dbReference type="AlphaFoldDB" id="A0A251X037"/>
<dbReference type="InterPro" id="IPR002052">
    <property type="entry name" value="DNA_methylase_N6_adenine_CS"/>
</dbReference>
<dbReference type="InterPro" id="IPR041698">
    <property type="entry name" value="Methyltransf_25"/>
</dbReference>